<accession>A0A8J7MK60</accession>
<dbReference type="SUPFAM" id="SSF56935">
    <property type="entry name" value="Porins"/>
    <property type="match status" value="1"/>
</dbReference>
<evidence type="ECO:0000256" key="1">
    <source>
        <dbReference type="SAM" id="SignalP"/>
    </source>
</evidence>
<feature type="signal peptide" evidence="1">
    <location>
        <begin position="1"/>
        <end position="20"/>
    </location>
</feature>
<proteinExistence type="predicted"/>
<keyword evidence="3" id="KW-1185">Reference proteome</keyword>
<name>A0A8J7MK60_9BACT</name>
<evidence type="ECO:0000313" key="2">
    <source>
        <dbReference type="EMBL" id="MBK1792508.1"/>
    </source>
</evidence>
<reference evidence="2" key="1">
    <citation type="submission" date="2021-01" db="EMBL/GenBank/DDBJ databases">
        <title>Modified the classification status of verrucomicrobia.</title>
        <authorList>
            <person name="Feng X."/>
        </authorList>
    </citation>
    <scope>NUCLEOTIDE SEQUENCE</scope>
    <source>
        <strain evidence="2">_KCTC 22039</strain>
    </source>
</reference>
<organism evidence="2 3">
    <name type="scientific">Persicirhabdus sediminis</name>
    <dbReference type="NCBI Taxonomy" id="454144"/>
    <lineage>
        <taxon>Bacteria</taxon>
        <taxon>Pseudomonadati</taxon>
        <taxon>Verrucomicrobiota</taxon>
        <taxon>Verrucomicrobiia</taxon>
        <taxon>Verrucomicrobiales</taxon>
        <taxon>Verrucomicrobiaceae</taxon>
        <taxon>Persicirhabdus</taxon>
    </lineage>
</organism>
<dbReference type="InterPro" id="IPR010870">
    <property type="entry name" value="Porin_O/P"/>
</dbReference>
<evidence type="ECO:0008006" key="4">
    <source>
        <dbReference type="Google" id="ProtNLM"/>
    </source>
</evidence>
<sequence>MIKHTLKSAAKAAAITSVLAAPAIAGEPVVAQAPAADCGDWCETLTSIGTVYKDSSNPYVQQLKFFGRYQYQVAQINGSDVDGDSFNENFTEHRRARLGAELKFLNTFKLKGNINMVSDGRPGGGDLNWGYQSFDELKLSWDAKKQFDLGGVDKLGVTYGRQKWTLSAEAHESSKSIKTVERSAISNKVYASARGTGVTVNAAKGAWSGAASVYSTTESDDLAGWNDGEMYLINLGYEFANGDELLFDYGYNNVDSNQDDLLDYKWATSIAYYMERGRFEFMANAIYGDNGDQGEDRDGSFYGLVLLPSYWLVEDTLEAVGRYSYSGSSESEGIRTNSRYFRRDHGADVNSGRGDSLHSIYAGVNWYLCGNASKVMLGVEYDNLSTPNGDADATTLWAAYRMYF</sequence>
<dbReference type="Gene3D" id="2.40.160.10">
    <property type="entry name" value="Porin"/>
    <property type="match status" value="1"/>
</dbReference>
<dbReference type="AlphaFoldDB" id="A0A8J7MK60"/>
<comment type="caution">
    <text evidence="2">The sequence shown here is derived from an EMBL/GenBank/DDBJ whole genome shotgun (WGS) entry which is preliminary data.</text>
</comment>
<feature type="chain" id="PRO_5035186500" description="Porin" evidence="1">
    <location>
        <begin position="21"/>
        <end position="404"/>
    </location>
</feature>
<dbReference type="Proteomes" id="UP000624703">
    <property type="component" value="Unassembled WGS sequence"/>
</dbReference>
<dbReference type="RefSeq" id="WP_200312516.1">
    <property type="nucleotide sequence ID" value="NZ_JAENIM010000045.1"/>
</dbReference>
<keyword evidence="1" id="KW-0732">Signal</keyword>
<dbReference type="Pfam" id="PF07396">
    <property type="entry name" value="Porin_O_P"/>
    <property type="match status" value="1"/>
</dbReference>
<protein>
    <recommendedName>
        <fullName evidence="4">Porin</fullName>
    </recommendedName>
</protein>
<gene>
    <name evidence="2" type="ORF">JIN82_15190</name>
</gene>
<evidence type="ECO:0000313" key="3">
    <source>
        <dbReference type="Proteomes" id="UP000624703"/>
    </source>
</evidence>
<dbReference type="InterPro" id="IPR023614">
    <property type="entry name" value="Porin_dom_sf"/>
</dbReference>
<dbReference type="EMBL" id="JAENIM010000045">
    <property type="protein sequence ID" value="MBK1792508.1"/>
    <property type="molecule type" value="Genomic_DNA"/>
</dbReference>